<dbReference type="Proteomes" id="UP000095280">
    <property type="component" value="Unplaced"/>
</dbReference>
<organism evidence="2 3">
    <name type="scientific">Macrostomum lignano</name>
    <dbReference type="NCBI Taxonomy" id="282301"/>
    <lineage>
        <taxon>Eukaryota</taxon>
        <taxon>Metazoa</taxon>
        <taxon>Spiralia</taxon>
        <taxon>Lophotrochozoa</taxon>
        <taxon>Platyhelminthes</taxon>
        <taxon>Rhabditophora</taxon>
        <taxon>Macrostomorpha</taxon>
        <taxon>Macrostomida</taxon>
        <taxon>Macrostomidae</taxon>
        <taxon>Macrostomum</taxon>
    </lineage>
</organism>
<feature type="region of interest" description="Disordered" evidence="1">
    <location>
        <begin position="102"/>
        <end position="125"/>
    </location>
</feature>
<dbReference type="WBParaSite" id="maker-uti_cns_0005378-snap-gene-0.2-mRNA-1">
    <property type="protein sequence ID" value="maker-uti_cns_0005378-snap-gene-0.2-mRNA-1"/>
    <property type="gene ID" value="maker-uti_cns_0005378-snap-gene-0.2"/>
</dbReference>
<protein>
    <submittedName>
        <fullName evidence="3">DUF721 domain-containing protein</fullName>
    </submittedName>
</protein>
<dbReference type="AlphaFoldDB" id="A0A1I8HCU2"/>
<proteinExistence type="predicted"/>
<sequence>QRARLAGVRRLSRQRPRRLRYLLRRRLRRAPAAVRLEFPSQAVYGRHACVTKCNETGSNGCPYCTGVGHLHWQGLPGKGQTAALHAAHRRIRQHLVQPADVRAHGPAGESPVEGHRRPAARETDSAAEGLPLTQFSKEVRQLSQAMLDYHAAEQAKRTEARILRQRQVLHAVPVTQVDYTWRGRTAPCGSMATNKSASVPIWRAPAAPCCK</sequence>
<reference evidence="3" key="1">
    <citation type="submission" date="2016-11" db="UniProtKB">
        <authorList>
            <consortium name="WormBaseParasite"/>
        </authorList>
    </citation>
    <scope>IDENTIFICATION</scope>
</reference>
<accession>A0A1I8HCU2</accession>
<evidence type="ECO:0000256" key="1">
    <source>
        <dbReference type="SAM" id="MobiDB-lite"/>
    </source>
</evidence>
<evidence type="ECO:0000313" key="3">
    <source>
        <dbReference type="WBParaSite" id="maker-uti_cns_0005378-snap-gene-0.2-mRNA-1"/>
    </source>
</evidence>
<name>A0A1I8HCU2_9PLAT</name>
<feature type="compositionally biased region" description="Basic and acidic residues" evidence="1">
    <location>
        <begin position="112"/>
        <end position="124"/>
    </location>
</feature>
<evidence type="ECO:0000313" key="2">
    <source>
        <dbReference type="Proteomes" id="UP000095280"/>
    </source>
</evidence>
<keyword evidence="2" id="KW-1185">Reference proteome</keyword>